<comment type="similarity">
    <text evidence="5">In the N-terminal section; belongs to the TrpC family.</text>
</comment>
<dbReference type="HAMAP" id="MF_00134_B">
    <property type="entry name" value="IGPS_B"/>
    <property type="match status" value="1"/>
</dbReference>
<evidence type="ECO:0000256" key="9">
    <source>
        <dbReference type="ARBA" id="ARBA00022822"/>
    </source>
</evidence>
<dbReference type="InterPro" id="IPR001240">
    <property type="entry name" value="PRAI_dom"/>
</dbReference>
<comment type="function">
    <text evidence="14">Bifunctional enzyme that catalyzes two sequential steps of tryptophan biosynthetic pathway. The first reaction is catalyzed by the isomerase, coded by the TrpF domain; the second reaction is catalyzed by the synthase, coded by the TrpC domain.</text>
</comment>
<evidence type="ECO:0000256" key="12">
    <source>
        <dbReference type="ARBA" id="ARBA00023239"/>
    </source>
</evidence>
<dbReference type="CDD" id="cd00331">
    <property type="entry name" value="IGPS"/>
    <property type="match status" value="1"/>
</dbReference>
<dbReference type="GO" id="GO:0004425">
    <property type="term" value="F:indole-3-glycerol-phosphate synthase activity"/>
    <property type="evidence" value="ECO:0007669"/>
    <property type="project" value="UniProtKB-UniRule"/>
</dbReference>
<dbReference type="InterPro" id="IPR001468">
    <property type="entry name" value="Indole-3-GlycerolPSynthase_CS"/>
</dbReference>
<keyword evidence="12 15" id="KW-0456">Lyase</keyword>
<comment type="catalytic activity">
    <reaction evidence="2 15">
        <text>1-(2-carboxyphenylamino)-1-deoxy-D-ribulose 5-phosphate + H(+) = (1S,2R)-1-C-(indol-3-yl)glycerol 3-phosphate + CO2 + H2O</text>
        <dbReference type="Rhea" id="RHEA:23476"/>
        <dbReference type="ChEBI" id="CHEBI:15377"/>
        <dbReference type="ChEBI" id="CHEBI:15378"/>
        <dbReference type="ChEBI" id="CHEBI:16526"/>
        <dbReference type="ChEBI" id="CHEBI:58613"/>
        <dbReference type="ChEBI" id="CHEBI:58866"/>
        <dbReference type="EC" id="4.1.1.48"/>
    </reaction>
</comment>
<dbReference type="RefSeq" id="WP_284219211.1">
    <property type="nucleotide sequence ID" value="NZ_BSOT01000015.1"/>
</dbReference>
<evidence type="ECO:0000256" key="3">
    <source>
        <dbReference type="ARBA" id="ARBA00004664"/>
    </source>
</evidence>
<evidence type="ECO:0000256" key="1">
    <source>
        <dbReference type="ARBA" id="ARBA00001164"/>
    </source>
</evidence>
<evidence type="ECO:0000256" key="14">
    <source>
        <dbReference type="ARBA" id="ARBA00025592"/>
    </source>
</evidence>
<comment type="caution">
    <text evidence="19">The sequence shown here is derived from an EMBL/GenBank/DDBJ whole genome shotgun (WGS) entry which is preliminary data.</text>
</comment>
<dbReference type="GO" id="GO:0000162">
    <property type="term" value="P:L-tryptophan biosynthetic process"/>
    <property type="evidence" value="ECO:0007669"/>
    <property type="project" value="UniProtKB-UniRule"/>
</dbReference>
<dbReference type="EMBL" id="BSOT01000015">
    <property type="protein sequence ID" value="GLR72796.1"/>
    <property type="molecule type" value="Genomic_DNA"/>
</dbReference>
<evidence type="ECO:0000256" key="6">
    <source>
        <dbReference type="ARBA" id="ARBA00009847"/>
    </source>
</evidence>
<dbReference type="EC" id="4.1.1.48" evidence="15"/>
<organism evidence="19 20">
    <name type="scientific">Agaribacter marinus</name>
    <dbReference type="NCBI Taxonomy" id="1431249"/>
    <lineage>
        <taxon>Bacteria</taxon>
        <taxon>Pseudomonadati</taxon>
        <taxon>Pseudomonadota</taxon>
        <taxon>Gammaproteobacteria</taxon>
        <taxon>Alteromonadales</taxon>
        <taxon>Alteromonadaceae</taxon>
        <taxon>Agaribacter</taxon>
    </lineage>
</organism>
<comment type="pathway">
    <text evidence="4 15">Amino-acid biosynthesis; L-tryptophan biosynthesis; L-tryptophan from chorismate: step 4/5.</text>
</comment>
<sequence length="473" mass="52301">MANVLKKIVADKRLEVSQREIDFPLNAFKDALSPSKKSFLAALQKDKAGFIFECKKASPSKGLIRAHFDLDEIVSAYEKEAACFSVLTDEKYFQGKFEYLDYVTSRVSQPVLNKDFFVTPYQIYLARHHNADAVLLMLSVLSDDEYKNLHSIADALALDVLTEVSNEEETHRALALGAKIIGINNRNLRDLSTDLTTTERLVPIIRRHEAFAGVIISESGIYTNEDLRRLNHLVDGYLIGSSLMAQDDLNSAINTLVYGETKVCGITSVDQAKLVSNYPANHLGLIFVEASKRHVSLDAAKSIVKSINTSGFNKKFVGVFQNQSAALVADYANSLALSAVQLHGQETNEYIQELKPLLPRNCEIWRVLSIDVNDTSVLNNAIEKQENVLVDKYLLDSKVGNTQGGTGKAFDWHLLNEIENKQHYILAGGIGPENVSQARQTGIATLDVNSGVESAPGVKVAEKLNDLFSQLRV</sequence>
<dbReference type="EC" id="5.3.1.24" evidence="16"/>
<keyword evidence="20" id="KW-1185">Reference proteome</keyword>
<dbReference type="HAMAP" id="MF_00135">
    <property type="entry name" value="PRAI"/>
    <property type="match status" value="1"/>
</dbReference>
<feature type="domain" description="Indole-3-glycerol phosphate synthase" evidence="17">
    <location>
        <begin position="5"/>
        <end position="256"/>
    </location>
</feature>
<evidence type="ECO:0000256" key="13">
    <source>
        <dbReference type="ARBA" id="ARBA00023268"/>
    </source>
</evidence>
<evidence type="ECO:0000256" key="11">
    <source>
        <dbReference type="ARBA" id="ARBA00023235"/>
    </source>
</evidence>
<dbReference type="InterPro" id="IPR045186">
    <property type="entry name" value="Indole-3-glycerol_P_synth"/>
</dbReference>
<evidence type="ECO:0000259" key="18">
    <source>
        <dbReference type="Pfam" id="PF00697"/>
    </source>
</evidence>
<protein>
    <recommendedName>
        <fullName evidence="15 16">Multifunctional fusion protein</fullName>
    </recommendedName>
    <domain>
        <recommendedName>
            <fullName evidence="15">Indole-3-glycerol phosphate synthase</fullName>
            <shortName evidence="15">IGPS</shortName>
            <ecNumber evidence="15">4.1.1.48</ecNumber>
        </recommendedName>
    </domain>
    <domain>
        <recommendedName>
            <fullName evidence="16">N-(5'-phosphoribosyl)anthranilate isomerase</fullName>
            <shortName evidence="16">PRAI</shortName>
            <ecNumber evidence="16">5.3.1.24</ecNumber>
        </recommendedName>
    </domain>
</protein>
<evidence type="ECO:0000259" key="17">
    <source>
        <dbReference type="Pfam" id="PF00218"/>
    </source>
</evidence>
<dbReference type="CDD" id="cd00405">
    <property type="entry name" value="PRAI"/>
    <property type="match status" value="1"/>
</dbReference>
<evidence type="ECO:0000256" key="2">
    <source>
        <dbReference type="ARBA" id="ARBA00001633"/>
    </source>
</evidence>
<dbReference type="PANTHER" id="PTHR22854:SF2">
    <property type="entry name" value="INDOLE-3-GLYCEROL-PHOSPHATE SYNTHASE"/>
    <property type="match status" value="1"/>
</dbReference>
<name>A0AA37WJ65_9ALTE</name>
<dbReference type="InterPro" id="IPR013798">
    <property type="entry name" value="Indole-3-glycerol_P_synth_dom"/>
</dbReference>
<dbReference type="PANTHER" id="PTHR22854">
    <property type="entry name" value="TRYPTOPHAN BIOSYNTHESIS PROTEIN"/>
    <property type="match status" value="1"/>
</dbReference>
<dbReference type="InterPro" id="IPR013785">
    <property type="entry name" value="Aldolase_TIM"/>
</dbReference>
<dbReference type="AlphaFoldDB" id="A0AA37WJ65"/>
<keyword evidence="10 15" id="KW-0057">Aromatic amino acid biosynthesis</keyword>
<accession>A0AA37WJ65</accession>
<comment type="catalytic activity">
    <reaction evidence="1 16">
        <text>N-(5-phospho-beta-D-ribosyl)anthranilate = 1-(2-carboxyphenylamino)-1-deoxy-D-ribulose 5-phosphate</text>
        <dbReference type="Rhea" id="RHEA:21540"/>
        <dbReference type="ChEBI" id="CHEBI:18277"/>
        <dbReference type="ChEBI" id="CHEBI:58613"/>
        <dbReference type="EC" id="5.3.1.24"/>
    </reaction>
</comment>
<reference evidence="19" key="1">
    <citation type="journal article" date="2014" name="Int. J. Syst. Evol. Microbiol.">
        <title>Complete genome sequence of Corynebacterium casei LMG S-19264T (=DSM 44701T), isolated from a smear-ripened cheese.</title>
        <authorList>
            <consortium name="US DOE Joint Genome Institute (JGI-PGF)"/>
            <person name="Walter F."/>
            <person name="Albersmeier A."/>
            <person name="Kalinowski J."/>
            <person name="Ruckert C."/>
        </authorList>
    </citation>
    <scope>NUCLEOTIDE SEQUENCE</scope>
    <source>
        <strain evidence="19">NBRC 110023</strain>
    </source>
</reference>
<comment type="pathway">
    <text evidence="3 16">Amino-acid biosynthesis; L-tryptophan biosynthesis; L-tryptophan from chorismate: step 3/5.</text>
</comment>
<dbReference type="PROSITE" id="PS00614">
    <property type="entry name" value="IGPS"/>
    <property type="match status" value="1"/>
</dbReference>
<evidence type="ECO:0000313" key="20">
    <source>
        <dbReference type="Proteomes" id="UP001156601"/>
    </source>
</evidence>
<evidence type="ECO:0000256" key="5">
    <source>
        <dbReference type="ARBA" id="ARBA00007902"/>
    </source>
</evidence>
<evidence type="ECO:0000256" key="4">
    <source>
        <dbReference type="ARBA" id="ARBA00004696"/>
    </source>
</evidence>
<keyword evidence="13" id="KW-0511">Multifunctional enzyme</keyword>
<evidence type="ECO:0000256" key="7">
    <source>
        <dbReference type="ARBA" id="ARBA00022605"/>
    </source>
</evidence>
<dbReference type="Pfam" id="PF00697">
    <property type="entry name" value="PRAI"/>
    <property type="match status" value="1"/>
</dbReference>
<dbReference type="NCBIfam" id="NF006945">
    <property type="entry name" value="PRK09427.1"/>
    <property type="match status" value="1"/>
</dbReference>
<evidence type="ECO:0000256" key="8">
    <source>
        <dbReference type="ARBA" id="ARBA00022793"/>
    </source>
</evidence>
<comment type="similarity">
    <text evidence="16">Belongs to the TrpF family.</text>
</comment>
<reference evidence="19" key="2">
    <citation type="submission" date="2023-01" db="EMBL/GenBank/DDBJ databases">
        <title>Draft genome sequence of Agaribacter marinus strain NBRC 110023.</title>
        <authorList>
            <person name="Sun Q."/>
            <person name="Mori K."/>
        </authorList>
    </citation>
    <scope>NUCLEOTIDE SEQUENCE</scope>
    <source>
        <strain evidence="19">NBRC 110023</strain>
    </source>
</reference>
<evidence type="ECO:0000313" key="19">
    <source>
        <dbReference type="EMBL" id="GLR72796.1"/>
    </source>
</evidence>
<comment type="similarity">
    <text evidence="6">In the C-terminal section; belongs to the TrpF family.</text>
</comment>
<dbReference type="FunFam" id="3.20.20.70:FF:000024">
    <property type="entry name" value="Indole-3-glycerol phosphate synthase"/>
    <property type="match status" value="1"/>
</dbReference>
<keyword evidence="11 16" id="KW-0413">Isomerase</keyword>
<dbReference type="GO" id="GO:0004640">
    <property type="term" value="F:phosphoribosylanthranilate isomerase activity"/>
    <property type="evidence" value="ECO:0007669"/>
    <property type="project" value="UniProtKB-UniRule"/>
</dbReference>
<dbReference type="Gene3D" id="3.20.20.70">
    <property type="entry name" value="Aldolase class I"/>
    <property type="match status" value="2"/>
</dbReference>
<gene>
    <name evidence="19" type="primary">trpCF</name>
    <name evidence="15" type="synonym">trpC</name>
    <name evidence="16" type="synonym">trpF</name>
    <name evidence="19" type="ORF">GCM10007852_37040</name>
</gene>
<dbReference type="Pfam" id="PF00218">
    <property type="entry name" value="IGPS"/>
    <property type="match status" value="1"/>
</dbReference>
<proteinExistence type="inferred from homology"/>
<evidence type="ECO:0000256" key="10">
    <source>
        <dbReference type="ARBA" id="ARBA00023141"/>
    </source>
</evidence>
<evidence type="ECO:0000256" key="15">
    <source>
        <dbReference type="HAMAP-Rule" id="MF_00134"/>
    </source>
</evidence>
<dbReference type="Proteomes" id="UP001156601">
    <property type="component" value="Unassembled WGS sequence"/>
</dbReference>
<keyword evidence="9 15" id="KW-0822">Tryptophan biosynthesis</keyword>
<dbReference type="InterPro" id="IPR011060">
    <property type="entry name" value="RibuloseP-bd_barrel"/>
</dbReference>
<feature type="domain" description="N-(5'phosphoribosyl) anthranilate isomerase (PRAI)" evidence="18">
    <location>
        <begin position="262"/>
        <end position="468"/>
    </location>
</feature>
<evidence type="ECO:0000256" key="16">
    <source>
        <dbReference type="HAMAP-Rule" id="MF_00135"/>
    </source>
</evidence>
<comment type="similarity">
    <text evidence="15">Belongs to the TrpC family.</text>
</comment>
<dbReference type="SUPFAM" id="SSF51366">
    <property type="entry name" value="Ribulose-phoshate binding barrel"/>
    <property type="match status" value="2"/>
</dbReference>
<keyword evidence="7 15" id="KW-0028">Amino-acid biosynthesis</keyword>
<keyword evidence="8 15" id="KW-0210">Decarboxylase</keyword>